<proteinExistence type="predicted"/>
<reference evidence="3 4" key="1">
    <citation type="submission" date="2024-02" db="EMBL/GenBank/DDBJ databases">
        <title>Seven novel Bacillus-like species.</title>
        <authorList>
            <person name="Liu G."/>
        </authorList>
    </citation>
    <scope>NUCLEOTIDE SEQUENCE [LARGE SCALE GENOMIC DNA]</scope>
    <source>
        <strain evidence="3 4">FJAT-52054</strain>
    </source>
</reference>
<dbReference type="Gene3D" id="1.10.530.10">
    <property type="match status" value="1"/>
</dbReference>
<dbReference type="EMBL" id="CP147407">
    <property type="protein sequence ID" value="WXB97670.1"/>
    <property type="molecule type" value="Genomic_DNA"/>
</dbReference>
<evidence type="ECO:0000313" key="4">
    <source>
        <dbReference type="Proteomes" id="UP001377337"/>
    </source>
</evidence>
<dbReference type="Proteomes" id="UP001377337">
    <property type="component" value="Chromosome"/>
</dbReference>
<organism evidence="3 4">
    <name type="scientific">Metabacillus sediminis</name>
    <dbReference type="NCBI Taxonomy" id="3117746"/>
    <lineage>
        <taxon>Bacteria</taxon>
        <taxon>Bacillati</taxon>
        <taxon>Bacillota</taxon>
        <taxon>Bacilli</taxon>
        <taxon>Bacillales</taxon>
        <taxon>Bacillaceae</taxon>
        <taxon>Metabacillus</taxon>
    </lineage>
</organism>
<dbReference type="SUPFAM" id="SSF53955">
    <property type="entry name" value="Lysozyme-like"/>
    <property type="match status" value="1"/>
</dbReference>
<protein>
    <submittedName>
        <fullName evidence="3">Transglycosylase SLT domain-containing protein</fullName>
    </submittedName>
</protein>
<sequence length="307" mass="33995">MKLMGKLCLTAVLTLGLLQPGVSAEATGTDFSSNCTKYGVLKPNVNPSFQHMNCLLTNAALAADIPPEVVKAVATQENGKWQQFGIKPADSGIGLMQVTNYPGYSKEKLKNDVIYNIDAGISILSKKYDSNVPKIKGAGRNIIENWYFPVMAYNGIKPVNSPLIKATGKKNIKAYQEEVFSKIVKDSLLKSANLAQFPFTTADFEYDPTSNQNIVFRKMEYSIKDLHPTVYQFKAGNRVMVTVDSVKVRVHPDTTKSAKNVGKNTVLLVRGNFVYSKNSANQFVWYPVRTADQKIKGYISSAYIKKL</sequence>
<name>A0ABZ2NKD1_9BACI</name>
<dbReference type="InterPro" id="IPR008258">
    <property type="entry name" value="Transglycosylase_SLT_dom_1"/>
</dbReference>
<feature type="domain" description="Transglycosylase SLT" evidence="2">
    <location>
        <begin position="58"/>
        <end position="174"/>
    </location>
</feature>
<keyword evidence="4" id="KW-1185">Reference proteome</keyword>
<feature type="chain" id="PRO_5046449601" evidence="1">
    <location>
        <begin position="25"/>
        <end position="307"/>
    </location>
</feature>
<evidence type="ECO:0000259" key="2">
    <source>
        <dbReference type="Pfam" id="PF01464"/>
    </source>
</evidence>
<evidence type="ECO:0000256" key="1">
    <source>
        <dbReference type="SAM" id="SignalP"/>
    </source>
</evidence>
<keyword evidence="1" id="KW-0732">Signal</keyword>
<dbReference type="RefSeq" id="WP_338780262.1">
    <property type="nucleotide sequence ID" value="NZ_CP147407.1"/>
</dbReference>
<dbReference type="Gene3D" id="2.30.30.40">
    <property type="entry name" value="SH3 Domains"/>
    <property type="match status" value="1"/>
</dbReference>
<evidence type="ECO:0000313" key="3">
    <source>
        <dbReference type="EMBL" id="WXB97670.1"/>
    </source>
</evidence>
<feature type="signal peptide" evidence="1">
    <location>
        <begin position="1"/>
        <end position="24"/>
    </location>
</feature>
<accession>A0ABZ2NKD1</accession>
<dbReference type="Pfam" id="PF01464">
    <property type="entry name" value="SLT"/>
    <property type="match status" value="1"/>
</dbReference>
<gene>
    <name evidence="3" type="ORF">WCV65_03970</name>
</gene>
<dbReference type="InterPro" id="IPR023346">
    <property type="entry name" value="Lysozyme-like_dom_sf"/>
</dbReference>